<dbReference type="EMBL" id="QLSV01000018">
    <property type="protein sequence ID" value="RAR46472.1"/>
    <property type="molecule type" value="Genomic_DNA"/>
</dbReference>
<accession>A0A328WJD4</accession>
<evidence type="ECO:0000313" key="2">
    <source>
        <dbReference type="Proteomes" id="UP000249518"/>
    </source>
</evidence>
<keyword evidence="2" id="KW-1185">Reference proteome</keyword>
<dbReference type="AlphaFoldDB" id="A0A328WJD4"/>
<sequence length="99" mass="11941">MNKQILNYRKTNHSLYSQWDRSIHDEILYKVLPYVECTTCKKDVIIVSHSFLKRKGIILRKRESLIIITSNKTLTTCYWCDHPDYLYSKEPFSHFQNLK</sequence>
<protein>
    <submittedName>
        <fullName evidence="1">Uncharacterized protein</fullName>
    </submittedName>
</protein>
<name>A0A328WJD4_9FLAO</name>
<organism evidence="1 2">
    <name type="scientific">Flavobacterium lacus</name>
    <dbReference type="NCBI Taxonomy" id="1353778"/>
    <lineage>
        <taxon>Bacteria</taxon>
        <taxon>Pseudomonadati</taxon>
        <taxon>Bacteroidota</taxon>
        <taxon>Flavobacteriia</taxon>
        <taxon>Flavobacteriales</taxon>
        <taxon>Flavobacteriaceae</taxon>
        <taxon>Flavobacterium</taxon>
    </lineage>
</organism>
<dbReference type="Proteomes" id="UP000249518">
    <property type="component" value="Unassembled WGS sequence"/>
</dbReference>
<proteinExistence type="predicted"/>
<evidence type="ECO:0000313" key="1">
    <source>
        <dbReference type="EMBL" id="RAR46472.1"/>
    </source>
</evidence>
<reference evidence="1 2" key="1">
    <citation type="submission" date="2018-06" db="EMBL/GenBank/DDBJ databases">
        <title>Genomic Encyclopedia of Type Strains, Phase III (KMG-III): the genomes of soil and plant-associated and newly described type strains.</title>
        <authorList>
            <person name="Whitman W."/>
        </authorList>
    </citation>
    <scope>NUCLEOTIDE SEQUENCE [LARGE SCALE GENOMIC DNA]</scope>
    <source>
        <strain evidence="1 2">CGMCC 1.12504</strain>
    </source>
</reference>
<comment type="caution">
    <text evidence="1">The sequence shown here is derived from an EMBL/GenBank/DDBJ whole genome shotgun (WGS) entry which is preliminary data.</text>
</comment>
<gene>
    <name evidence="1" type="ORF">B0I10_1187</name>
</gene>